<accession>F1Z601</accession>
<dbReference type="Gene3D" id="3.40.50.2020">
    <property type="match status" value="1"/>
</dbReference>
<dbReference type="EMBL" id="AEWJ01000024">
    <property type="protein sequence ID" value="EGD59965.1"/>
    <property type="molecule type" value="Genomic_DNA"/>
</dbReference>
<dbReference type="AlphaFoldDB" id="F1Z601"/>
<evidence type="ECO:0000313" key="1">
    <source>
        <dbReference type="EMBL" id="EGD59965.1"/>
    </source>
</evidence>
<name>F1Z601_9SPHN</name>
<dbReference type="Proteomes" id="UP000004728">
    <property type="component" value="Unassembled WGS sequence"/>
</dbReference>
<reference evidence="1 2" key="1">
    <citation type="journal article" date="2012" name="J. Bacteriol.">
        <title>Draft Genome Sequence of Novosphingobium nitrogenifigens Y88T.</title>
        <authorList>
            <person name="Strabala T.J."/>
            <person name="Macdonald L."/>
            <person name="Liu V."/>
            <person name="Smit A.M."/>
        </authorList>
    </citation>
    <scope>NUCLEOTIDE SEQUENCE [LARGE SCALE GENOMIC DNA]</scope>
    <source>
        <strain evidence="1 2">DSM 19370</strain>
    </source>
</reference>
<dbReference type="eggNOG" id="COG1040">
    <property type="taxonomic scope" value="Bacteria"/>
</dbReference>
<protein>
    <submittedName>
        <fullName evidence="1">PAS fold superfamily protein</fullName>
    </submittedName>
</protein>
<dbReference type="SUPFAM" id="SSF53271">
    <property type="entry name" value="PRTase-like"/>
    <property type="match status" value="1"/>
</dbReference>
<comment type="caution">
    <text evidence="1">The sequence shown here is derived from an EMBL/GenBank/DDBJ whole genome shotgun (WGS) entry which is preliminary data.</text>
</comment>
<sequence>MLNLMCDSIGAEGGILGLRTGHVIDPIAGFNTTTQVLSRPIDAARYPVRSFYDVCTFDEHEKLLQSCNPHVPLWDKNITFAIRLPNQDNHITVIMGRSGKKNFAENSEFHSKINLFRQIFQEEFRLIGDLSRSLAAPPDNNTHDLPCQIVREDRAPFRAGHAAGTPCPDEVADASRAGFEPTADFLFETLVPNRSLKMRGDISYYSLRRWRSPIKRFQLAAIKALKRNIPESFVDRIAMEMHSWVLETFGTSMFDTLVAVPCGHSGPGCLSQKIGARLARLLDIPFDEAFRPIPVSGSSHPRTNATRPRMDLTHQVKGRLLLIDDVATSGSHIAEATRLLRRDALSVAALAWISDA</sequence>
<keyword evidence="2" id="KW-1185">Reference proteome</keyword>
<evidence type="ECO:0000313" key="2">
    <source>
        <dbReference type="Proteomes" id="UP000004728"/>
    </source>
</evidence>
<organism evidence="1 2">
    <name type="scientific">Novosphingobium nitrogenifigens DSM 19370</name>
    <dbReference type="NCBI Taxonomy" id="983920"/>
    <lineage>
        <taxon>Bacteria</taxon>
        <taxon>Pseudomonadati</taxon>
        <taxon>Pseudomonadota</taxon>
        <taxon>Alphaproteobacteria</taxon>
        <taxon>Sphingomonadales</taxon>
        <taxon>Sphingomonadaceae</taxon>
        <taxon>Novosphingobium</taxon>
    </lineage>
</organism>
<dbReference type="OrthoDB" id="7597289at2"/>
<gene>
    <name evidence="1" type="ORF">Y88_2405</name>
</gene>
<proteinExistence type="predicted"/>
<dbReference type="InterPro" id="IPR029057">
    <property type="entry name" value="PRTase-like"/>
</dbReference>
<dbReference type="InterPro" id="IPR000836">
    <property type="entry name" value="PRTase_dom"/>
</dbReference>
<dbReference type="HOGENOM" id="CLU_778096_0_0_5"/>
<dbReference type="CDD" id="cd06223">
    <property type="entry name" value="PRTases_typeI"/>
    <property type="match status" value="1"/>
</dbReference>
<dbReference type="InParanoid" id="F1Z601"/>
<dbReference type="STRING" id="983920.Y88_2405"/>